<proteinExistence type="predicted"/>
<dbReference type="EMBL" id="JBFMIA010000003">
    <property type="protein sequence ID" value="MEW9501484.1"/>
    <property type="molecule type" value="Genomic_DNA"/>
</dbReference>
<reference evidence="2 3" key="1">
    <citation type="journal article" date="1979" name="Int. J. Syst. Evol. Microbiol.">
        <title>Bacillus globisporus subsp. marinus subsp. nov.</title>
        <authorList>
            <person name="Liu H."/>
        </authorList>
    </citation>
    <scope>NUCLEOTIDE SEQUENCE [LARGE SCALE GENOMIC DNA]</scope>
    <source>
        <strain evidence="2 3">DSM 1297</strain>
    </source>
</reference>
<accession>A0ABV3Q3H0</accession>
<organism evidence="2 3">
    <name type="scientific">Jeotgalibacillus marinus</name>
    <dbReference type="NCBI Taxonomy" id="86667"/>
    <lineage>
        <taxon>Bacteria</taxon>
        <taxon>Bacillati</taxon>
        <taxon>Bacillota</taxon>
        <taxon>Bacilli</taxon>
        <taxon>Bacillales</taxon>
        <taxon>Caryophanaceae</taxon>
        <taxon>Jeotgalibacillus</taxon>
    </lineage>
</organism>
<dbReference type="InterPro" id="IPR025272">
    <property type="entry name" value="SocA_Panacea"/>
</dbReference>
<gene>
    <name evidence="2" type="ORF">AB1471_06665</name>
</gene>
<dbReference type="Proteomes" id="UP001556040">
    <property type="component" value="Unassembled WGS sequence"/>
</dbReference>
<comment type="caution">
    <text evidence="2">The sequence shown here is derived from an EMBL/GenBank/DDBJ whole genome shotgun (WGS) entry which is preliminary data.</text>
</comment>
<keyword evidence="3" id="KW-1185">Reference proteome</keyword>
<name>A0ABV3Q3H0_9BACL</name>
<dbReference type="RefSeq" id="WP_367778954.1">
    <property type="nucleotide sequence ID" value="NZ_JBFMIA010000003.1"/>
</dbReference>
<dbReference type="Pfam" id="PF13274">
    <property type="entry name" value="SocA_Panacea"/>
    <property type="match status" value="1"/>
</dbReference>
<protein>
    <submittedName>
        <fullName evidence="2">Type II toxin-antitoxin system antitoxin SocA domain-containing protein</fullName>
    </submittedName>
</protein>
<evidence type="ECO:0000313" key="3">
    <source>
        <dbReference type="Proteomes" id="UP001556040"/>
    </source>
</evidence>
<evidence type="ECO:0000313" key="2">
    <source>
        <dbReference type="EMBL" id="MEW9501484.1"/>
    </source>
</evidence>
<sequence>MSYPSDNQTVFSSIDISHYFFKLRDQSYDNVSISNLKLQKLLYYAHGLHLAVTEYPLLNEQLEAWKLGPVSPSSYRNFNYNGSLNIKVIEHFDESILSDVAKQVTEAVWEQLGGKSARYLMTKTHAEKPWKESKLGEKIDDGIMKDFFKSQFLKNTK</sequence>
<evidence type="ECO:0000259" key="1">
    <source>
        <dbReference type="Pfam" id="PF13274"/>
    </source>
</evidence>
<feature type="domain" description="Antitoxin SocA-like Panacea" evidence="1">
    <location>
        <begin position="38"/>
        <end position="131"/>
    </location>
</feature>